<evidence type="ECO:0000256" key="3">
    <source>
        <dbReference type="ARBA" id="ARBA00022692"/>
    </source>
</evidence>
<keyword evidence="8" id="KW-1185">Reference proteome</keyword>
<name>A0A2U1AI74_9BACT</name>
<feature type="transmembrane region" description="Helical" evidence="6">
    <location>
        <begin position="20"/>
        <end position="41"/>
    </location>
</feature>
<evidence type="ECO:0000313" key="7">
    <source>
        <dbReference type="EMBL" id="PVY36109.1"/>
    </source>
</evidence>
<dbReference type="NCBIfam" id="TIGR02532">
    <property type="entry name" value="IV_pilin_GFxxxE"/>
    <property type="match status" value="1"/>
</dbReference>
<dbReference type="InterPro" id="IPR045584">
    <property type="entry name" value="Pilin-like"/>
</dbReference>
<dbReference type="GO" id="GO:0015628">
    <property type="term" value="P:protein secretion by the type II secretion system"/>
    <property type="evidence" value="ECO:0007669"/>
    <property type="project" value="InterPro"/>
</dbReference>
<dbReference type="GO" id="GO:0016020">
    <property type="term" value="C:membrane"/>
    <property type="evidence" value="ECO:0007669"/>
    <property type="project" value="UniProtKB-SubCell"/>
</dbReference>
<dbReference type="RefSeq" id="WP_116885563.1">
    <property type="nucleotide sequence ID" value="NZ_CABMMC010000120.1"/>
</dbReference>
<protein>
    <submittedName>
        <fullName evidence="7">Prepilin-type N-terminal cleavage/methylation domain-containing protein/prepilin-type processing-associated H-X9-DG protein</fullName>
    </submittedName>
</protein>
<keyword evidence="4 6" id="KW-1133">Transmembrane helix</keyword>
<dbReference type="GeneID" id="78296822"/>
<proteinExistence type="predicted"/>
<dbReference type="Proteomes" id="UP000245959">
    <property type="component" value="Unassembled WGS sequence"/>
</dbReference>
<evidence type="ECO:0000256" key="5">
    <source>
        <dbReference type="ARBA" id="ARBA00023136"/>
    </source>
</evidence>
<keyword evidence="2" id="KW-0488">Methylation</keyword>
<evidence type="ECO:0000256" key="6">
    <source>
        <dbReference type="SAM" id="Phobius"/>
    </source>
</evidence>
<evidence type="ECO:0000256" key="4">
    <source>
        <dbReference type="ARBA" id="ARBA00022989"/>
    </source>
</evidence>
<dbReference type="Gene3D" id="3.30.700.10">
    <property type="entry name" value="Glycoprotein, Type 4 Pilin"/>
    <property type="match status" value="1"/>
</dbReference>
<gene>
    <name evidence="7" type="ORF">C8D82_13624</name>
</gene>
<evidence type="ECO:0000256" key="1">
    <source>
        <dbReference type="ARBA" id="ARBA00004167"/>
    </source>
</evidence>
<dbReference type="PANTHER" id="PTHR30093:SF44">
    <property type="entry name" value="TYPE II SECRETION SYSTEM CORE PROTEIN G"/>
    <property type="match status" value="1"/>
</dbReference>
<dbReference type="PANTHER" id="PTHR30093">
    <property type="entry name" value="GENERAL SECRETION PATHWAY PROTEIN G"/>
    <property type="match status" value="1"/>
</dbReference>
<reference evidence="7 8" key="1">
    <citation type="submission" date="2018-04" db="EMBL/GenBank/DDBJ databases">
        <title>Genomic Encyclopedia of Type Strains, Phase IV (KMG-IV): sequencing the most valuable type-strain genomes for metagenomic binning, comparative biology and taxonomic classification.</title>
        <authorList>
            <person name="Goeker M."/>
        </authorList>
    </citation>
    <scope>NUCLEOTIDE SEQUENCE [LARGE SCALE GENOMIC DNA]</scope>
    <source>
        <strain evidence="7 8">DSM 14823</strain>
    </source>
</reference>
<dbReference type="GO" id="GO:0015627">
    <property type="term" value="C:type II protein secretion system complex"/>
    <property type="evidence" value="ECO:0007669"/>
    <property type="project" value="InterPro"/>
</dbReference>
<keyword evidence="3 6" id="KW-0812">Transmembrane</keyword>
<comment type="caution">
    <text evidence="7">The sequence shown here is derived from an EMBL/GenBank/DDBJ whole genome shotgun (WGS) entry which is preliminary data.</text>
</comment>
<dbReference type="InterPro" id="IPR000983">
    <property type="entry name" value="Bac_GSPG_pilin"/>
</dbReference>
<organism evidence="7 8">
    <name type="scientific">Victivallis vadensis</name>
    <dbReference type="NCBI Taxonomy" id="172901"/>
    <lineage>
        <taxon>Bacteria</taxon>
        <taxon>Pseudomonadati</taxon>
        <taxon>Lentisphaerota</taxon>
        <taxon>Lentisphaeria</taxon>
        <taxon>Victivallales</taxon>
        <taxon>Victivallaceae</taxon>
        <taxon>Victivallis</taxon>
    </lineage>
</organism>
<dbReference type="InterPro" id="IPR012902">
    <property type="entry name" value="N_methyl_site"/>
</dbReference>
<comment type="subcellular location">
    <subcellularLocation>
        <location evidence="1">Membrane</location>
        <topology evidence="1">Single-pass membrane protein</topology>
    </subcellularLocation>
</comment>
<dbReference type="EMBL" id="QEKH01000036">
    <property type="protein sequence ID" value="PVY36109.1"/>
    <property type="molecule type" value="Genomic_DNA"/>
</dbReference>
<dbReference type="SUPFAM" id="SSF54523">
    <property type="entry name" value="Pili subunits"/>
    <property type="match status" value="1"/>
</dbReference>
<keyword evidence="5 6" id="KW-0472">Membrane</keyword>
<sequence length="235" mass="26666">MKPHFIPNRNRFRKEPYFTLIELLVVIVIIAILASMLLPALNRARDRARTINCIGNIRQIVSALNFYADDNGDYFPLFRDGDGTGRYWINRLTDGKYAPEPQWVDRSYAKTSRARPTIFRCPAEVQTNSGDYGVPISWSAGQRDSYEKIFFDLHVKRGGVRRPSATLLLADAREYLSPGEERPAIWIYVSAESYYSPSPRHNGTAGIGFFDGHAATVRYADLRANTNNIFGKLNP</sequence>
<accession>A0A2U1AI74</accession>
<dbReference type="AlphaFoldDB" id="A0A2U1AI74"/>
<evidence type="ECO:0000313" key="8">
    <source>
        <dbReference type="Proteomes" id="UP000245959"/>
    </source>
</evidence>
<evidence type="ECO:0000256" key="2">
    <source>
        <dbReference type="ARBA" id="ARBA00022481"/>
    </source>
</evidence>
<dbReference type="OrthoDB" id="258730at2"/>
<dbReference type="PRINTS" id="PR00813">
    <property type="entry name" value="BCTERIALGSPG"/>
</dbReference>